<evidence type="ECO:0000256" key="2">
    <source>
        <dbReference type="ARBA" id="ARBA00022491"/>
    </source>
</evidence>
<dbReference type="FunFam" id="1.20.1160.11:FF:000001">
    <property type="entry name" value="Paired amphipathic helix protein Sin3"/>
    <property type="match status" value="1"/>
</dbReference>
<evidence type="ECO:0000256" key="1">
    <source>
        <dbReference type="ARBA" id="ARBA00004123"/>
    </source>
</evidence>
<feature type="compositionally biased region" description="Polar residues" evidence="6">
    <location>
        <begin position="25"/>
        <end position="38"/>
    </location>
</feature>
<keyword evidence="9" id="KW-1185">Reference proteome</keyword>
<sequence length="1291" mass="145113">MDNPSNPVKQEDEPPTAETAAETALRSSTSPDPTTGRQPPSPHGFGGASWPAPGQGFAATRRLPTQLSSSVAASESKESYPSEDVKSSAVTLAPDGFPYRTDDSTPSPPATSPKGMKSSLHPSMTLPERTPSPPTPKAPQGASLNPLTETRPPNTPSPTLAAALNPATQFIIKPTYLTLPPDREHTPSPSSNMYHSAQPESPGTRYLRLAAQAQPVQQPVRELRVEDALIYLDDVKREFKQQPAIYNEFLLIMKNFKTQEVDTPGVIERVSKLFRGYNKLILGFNTFLPEGYKISLEDLQKKEAEEQAMEAAEVASKTNEAPPVVAGPPAAKPAPIRKMAALPTAQVKAKSPPKPIKTAPVAAPVRSSPTLKAKAPVAQQPAPPQQHQAVEFDHAISYVTKIKRRFANDPSIYHQFLQILHNYQREQRGIKEVLEQVAHLFQDHPDLLKEFTFFLPDAVQEQAKERLHRAAAESEHRKRQAEEIQEREIHRKSNSTDPSPRLIDMTRAQQEEASRKRSLEDPESCVYNSAVERQFFDATKEALTAYTRDGGQAWAEFLKCLDMYAQDILSRQEMLNFVEPLLGKRHTKLFEEFKRILASAGQPRPTEESWYSVPLAEIDFSRCRRCSPSYRALPRDYPSHPCSDRSPEEAKVLNDVWVSLPVGSEESYTFRHMRRNTYEETLFRVEDERFEIDMVLDSNAATLQRLLPIAEEIAILAKEETLPLDIMASSSDATGLGAKRFQYTFDSKTLGVIHRNTISRIYGDSGGEMLELMVKNPTVAIPLVVQRLQQKDREWRAVRERLNRHWKELAELNYYKSLDHRGLTWRNIDKRATSTRIMISEIKDRAANGGAEGSEALKQKLEKAKEEHGTFYEVTMGDTMATNLDLTFLPKPDRRIFTPHMSLFYENNSWVQRDAFRILAFALERGSTSPADKERCHRLWVEFLGPWFGLSLNWMQQPAVAYQESTAASQTKVSIASSAPLVSEDDESMVNNAEATEKSAVDNANGDDDETDHHSLPPDTIVSTIYGDGTILEYRKAERIYVVQLLSCGAKGYLRPTSILCSLLPVEKSGYTQKLRESDRTRLARPGDQLAFGTQSLYLFFRLHLILVQRLNTAKRLAYSVDKDSSLITLIEQVPTGNSKATGRARYEAYLSLLYASLDGGVGTSAEGGKYEDRVRSLLGHGAYELATLDKLISYIWKNLQSLAGDETMWNLIQLYRRHQETGTFHPEAFRQEAAFLSDGEVMYAFQHCPLSGKDESVLYVELVGVMDEEDEPMEEFDEVPVEPNQKRQKR</sequence>
<organism evidence="8 9">
    <name type="scientific">Fistulifera solaris</name>
    <name type="common">Oleaginous diatom</name>
    <dbReference type="NCBI Taxonomy" id="1519565"/>
    <lineage>
        <taxon>Eukaryota</taxon>
        <taxon>Sar</taxon>
        <taxon>Stramenopiles</taxon>
        <taxon>Ochrophyta</taxon>
        <taxon>Bacillariophyta</taxon>
        <taxon>Bacillariophyceae</taxon>
        <taxon>Bacillariophycidae</taxon>
        <taxon>Naviculales</taxon>
        <taxon>Naviculaceae</taxon>
        <taxon>Fistulifera</taxon>
    </lineage>
</organism>
<dbReference type="EMBL" id="BDSP01000124">
    <property type="protein sequence ID" value="GAX18151.1"/>
    <property type="molecule type" value="Genomic_DNA"/>
</dbReference>
<dbReference type="GO" id="GO:0000118">
    <property type="term" value="C:histone deacetylase complex"/>
    <property type="evidence" value="ECO:0007669"/>
    <property type="project" value="TreeGrafter"/>
</dbReference>
<dbReference type="FunFam" id="1.20.1160.11:FF:000003">
    <property type="entry name" value="Paired amphipathic helix SIN3-like protein"/>
    <property type="match status" value="1"/>
</dbReference>
<evidence type="ECO:0000259" key="7">
    <source>
        <dbReference type="SMART" id="SM00761"/>
    </source>
</evidence>
<dbReference type="Gene3D" id="1.20.1160.11">
    <property type="entry name" value="Paired amphipathic helix"/>
    <property type="match status" value="3"/>
</dbReference>
<feature type="compositionally biased region" description="Basic and acidic residues" evidence="6">
    <location>
        <begin position="75"/>
        <end position="86"/>
    </location>
</feature>
<dbReference type="InterPro" id="IPR013194">
    <property type="entry name" value="HDAC_interact_dom"/>
</dbReference>
<gene>
    <name evidence="8" type="ORF">FisN_25Hh134</name>
</gene>
<dbReference type="SUPFAM" id="SSF47762">
    <property type="entry name" value="PAH2 domain"/>
    <property type="match status" value="3"/>
</dbReference>
<feature type="region of interest" description="Disordered" evidence="6">
    <location>
        <begin position="1"/>
        <end position="161"/>
    </location>
</feature>
<dbReference type="Proteomes" id="UP000198406">
    <property type="component" value="Unassembled WGS sequence"/>
</dbReference>
<accession>A0A1Z5JWN0</accession>
<dbReference type="OrthoDB" id="10265969at2759"/>
<feature type="region of interest" description="Disordered" evidence="6">
    <location>
        <begin position="470"/>
        <end position="503"/>
    </location>
</feature>
<name>A0A1Z5JWN0_FISSO</name>
<dbReference type="Pfam" id="PF16879">
    <property type="entry name" value="Sin3a_C"/>
    <property type="match status" value="1"/>
</dbReference>
<dbReference type="InParanoid" id="A0A1Z5JWN0"/>
<feature type="domain" description="Histone deacetylase interacting" evidence="7">
    <location>
        <begin position="622"/>
        <end position="723"/>
    </location>
</feature>
<dbReference type="SMART" id="SM00761">
    <property type="entry name" value="HDAC_interact"/>
    <property type="match status" value="1"/>
</dbReference>
<evidence type="ECO:0000256" key="4">
    <source>
        <dbReference type="ARBA" id="ARBA00023242"/>
    </source>
</evidence>
<feature type="compositionally biased region" description="Polar residues" evidence="6">
    <location>
        <begin position="187"/>
        <end position="201"/>
    </location>
</feature>
<dbReference type="InterPro" id="IPR003822">
    <property type="entry name" value="PAH"/>
</dbReference>
<evidence type="ECO:0000256" key="3">
    <source>
        <dbReference type="ARBA" id="ARBA00022737"/>
    </source>
</evidence>
<comment type="caution">
    <text evidence="8">The sequence shown here is derived from an EMBL/GenBank/DDBJ whole genome shotgun (WGS) entry which is preliminary data.</text>
</comment>
<feature type="region of interest" description="Disordered" evidence="6">
    <location>
        <begin position="1270"/>
        <end position="1291"/>
    </location>
</feature>
<dbReference type="InterPro" id="IPR031693">
    <property type="entry name" value="Sin3_C"/>
</dbReference>
<feature type="compositionally biased region" description="Basic and acidic residues" evidence="6">
    <location>
        <begin position="470"/>
        <end position="491"/>
    </location>
</feature>
<dbReference type="InterPro" id="IPR036600">
    <property type="entry name" value="PAH_sf"/>
</dbReference>
<feature type="region of interest" description="Disordered" evidence="6">
    <location>
        <begin position="996"/>
        <end position="1019"/>
    </location>
</feature>
<comment type="subcellular location">
    <subcellularLocation>
        <location evidence="1 5">Nucleus</location>
    </subcellularLocation>
</comment>
<feature type="compositionally biased region" description="Acidic residues" evidence="6">
    <location>
        <begin position="1270"/>
        <end position="1281"/>
    </location>
</feature>
<reference evidence="8 9" key="1">
    <citation type="journal article" date="2015" name="Plant Cell">
        <title>Oil accumulation by the oleaginous diatom Fistulifera solaris as revealed by the genome and transcriptome.</title>
        <authorList>
            <person name="Tanaka T."/>
            <person name="Maeda Y."/>
            <person name="Veluchamy A."/>
            <person name="Tanaka M."/>
            <person name="Abida H."/>
            <person name="Marechal E."/>
            <person name="Bowler C."/>
            <person name="Muto M."/>
            <person name="Sunaga Y."/>
            <person name="Tanaka M."/>
            <person name="Yoshino T."/>
            <person name="Taniguchi T."/>
            <person name="Fukuda Y."/>
            <person name="Nemoto M."/>
            <person name="Matsumoto M."/>
            <person name="Wong P.S."/>
            <person name="Aburatani S."/>
            <person name="Fujibuchi W."/>
        </authorList>
    </citation>
    <scope>NUCLEOTIDE SEQUENCE [LARGE SCALE GENOMIC DNA]</scope>
    <source>
        <strain evidence="8 9">JPCC DA0580</strain>
    </source>
</reference>
<feature type="region of interest" description="Disordered" evidence="6">
    <location>
        <begin position="345"/>
        <end position="367"/>
    </location>
</feature>
<protein>
    <submittedName>
        <fullName evidence="8">Paired amphipathic helix protein Sin3a</fullName>
    </submittedName>
</protein>
<dbReference type="Pfam" id="PF08295">
    <property type="entry name" value="Sin3_corepress"/>
    <property type="match status" value="1"/>
</dbReference>
<evidence type="ECO:0000256" key="6">
    <source>
        <dbReference type="SAM" id="MobiDB-lite"/>
    </source>
</evidence>
<dbReference type="InterPro" id="IPR039774">
    <property type="entry name" value="Sin3-like"/>
</dbReference>
<evidence type="ECO:0000313" key="8">
    <source>
        <dbReference type="EMBL" id="GAX18151.1"/>
    </source>
</evidence>
<feature type="region of interest" description="Disordered" evidence="6">
    <location>
        <begin position="181"/>
        <end position="201"/>
    </location>
</feature>
<keyword evidence="4 5" id="KW-0539">Nucleus</keyword>
<dbReference type="GO" id="GO:0000785">
    <property type="term" value="C:chromatin"/>
    <property type="evidence" value="ECO:0007669"/>
    <property type="project" value="TreeGrafter"/>
</dbReference>
<proteinExistence type="predicted"/>
<dbReference type="PROSITE" id="PS51477">
    <property type="entry name" value="PAH"/>
    <property type="match status" value="2"/>
</dbReference>
<dbReference type="GO" id="GO:0003714">
    <property type="term" value="F:transcription corepressor activity"/>
    <property type="evidence" value="ECO:0007669"/>
    <property type="project" value="InterPro"/>
</dbReference>
<keyword evidence="2" id="KW-0678">Repressor</keyword>
<dbReference type="Pfam" id="PF02671">
    <property type="entry name" value="PAH"/>
    <property type="match status" value="3"/>
</dbReference>
<dbReference type="PANTHER" id="PTHR12346">
    <property type="entry name" value="SIN3B-RELATED"/>
    <property type="match status" value="1"/>
</dbReference>
<evidence type="ECO:0000256" key="5">
    <source>
        <dbReference type="PROSITE-ProRule" id="PRU00810"/>
    </source>
</evidence>
<dbReference type="GO" id="GO:0000122">
    <property type="term" value="P:negative regulation of transcription by RNA polymerase II"/>
    <property type="evidence" value="ECO:0007669"/>
    <property type="project" value="TreeGrafter"/>
</dbReference>
<feature type="compositionally biased region" description="Polar residues" evidence="6">
    <location>
        <begin position="142"/>
        <end position="152"/>
    </location>
</feature>
<evidence type="ECO:0000313" key="9">
    <source>
        <dbReference type="Proteomes" id="UP000198406"/>
    </source>
</evidence>
<keyword evidence="3" id="KW-0677">Repeat</keyword>
<dbReference type="PANTHER" id="PTHR12346:SF0">
    <property type="entry name" value="SIN3A, ISOFORM G"/>
    <property type="match status" value="1"/>
</dbReference>